<comment type="subcellular location">
    <subcellularLocation>
        <location evidence="1">Membrane</location>
        <topology evidence="1">Single-pass membrane protein</topology>
    </subcellularLocation>
</comment>
<feature type="domain" description="PSI" evidence="12">
    <location>
        <begin position="829"/>
        <end position="872"/>
    </location>
</feature>
<dbReference type="InterPro" id="IPR002049">
    <property type="entry name" value="LE_dom"/>
</dbReference>
<dbReference type="InterPro" id="IPR006652">
    <property type="entry name" value="Kelch_1"/>
</dbReference>
<dbReference type="PANTHER" id="PTHR46376:SF2">
    <property type="entry name" value="DISTRACTED, ISOFORM B"/>
    <property type="match status" value="1"/>
</dbReference>
<organism evidence="13 14">
    <name type="scientific">Mytilus edulis</name>
    <name type="common">Blue mussel</name>
    <dbReference type="NCBI Taxonomy" id="6550"/>
    <lineage>
        <taxon>Eukaryota</taxon>
        <taxon>Metazoa</taxon>
        <taxon>Spiralia</taxon>
        <taxon>Lophotrochozoa</taxon>
        <taxon>Mollusca</taxon>
        <taxon>Bivalvia</taxon>
        <taxon>Autobranchia</taxon>
        <taxon>Pteriomorphia</taxon>
        <taxon>Mytilida</taxon>
        <taxon>Mytiloidea</taxon>
        <taxon>Mytilidae</taxon>
        <taxon>Mytilinae</taxon>
        <taxon>Mytilus</taxon>
    </lineage>
</organism>
<dbReference type="SMART" id="SM00423">
    <property type="entry name" value="PSI"/>
    <property type="match status" value="3"/>
</dbReference>
<dbReference type="Pfam" id="PF24981">
    <property type="entry name" value="Beta-prop_ATRN-LZTR1"/>
    <property type="match status" value="1"/>
</dbReference>
<feature type="domain" description="Laminin EGF-like" evidence="11">
    <location>
        <begin position="1012"/>
        <end position="1071"/>
    </location>
</feature>
<evidence type="ECO:0000256" key="6">
    <source>
        <dbReference type="ARBA" id="ARBA00022989"/>
    </source>
</evidence>
<feature type="compositionally biased region" description="Basic and acidic residues" evidence="9">
    <location>
        <begin position="1278"/>
        <end position="1288"/>
    </location>
</feature>
<keyword evidence="2" id="KW-0880">Kelch repeat</keyword>
<keyword evidence="5" id="KW-0677">Repeat</keyword>
<evidence type="ECO:0008006" key="15">
    <source>
        <dbReference type="Google" id="ProtNLM"/>
    </source>
</evidence>
<evidence type="ECO:0000256" key="9">
    <source>
        <dbReference type="SAM" id="MobiDB-lite"/>
    </source>
</evidence>
<accession>A0A8S3TG01</accession>
<evidence type="ECO:0000256" key="5">
    <source>
        <dbReference type="ARBA" id="ARBA00022737"/>
    </source>
</evidence>
<feature type="domain" description="PSI" evidence="12">
    <location>
        <begin position="874"/>
        <end position="924"/>
    </location>
</feature>
<dbReference type="Proteomes" id="UP000683360">
    <property type="component" value="Unassembled WGS sequence"/>
</dbReference>
<evidence type="ECO:0000256" key="8">
    <source>
        <dbReference type="ARBA" id="ARBA00023180"/>
    </source>
</evidence>
<name>A0A8S3TG01_MYTED</name>
<dbReference type="Gene3D" id="2.120.10.80">
    <property type="entry name" value="Kelch-type beta propeller"/>
    <property type="match status" value="2"/>
</dbReference>
<dbReference type="InterPro" id="IPR002165">
    <property type="entry name" value="Plexin_repeat"/>
</dbReference>
<dbReference type="EMBL" id="CAJPWZ010001987">
    <property type="protein sequence ID" value="CAG2228092.1"/>
    <property type="molecule type" value="Genomic_DNA"/>
</dbReference>
<feature type="region of interest" description="Disordered" evidence="9">
    <location>
        <begin position="1276"/>
        <end position="1302"/>
    </location>
</feature>
<keyword evidence="7 10" id="KW-0472">Membrane</keyword>
<dbReference type="SMART" id="SM00180">
    <property type="entry name" value="EGF_Lam"/>
    <property type="match status" value="1"/>
</dbReference>
<keyword evidence="4 10" id="KW-0812">Transmembrane</keyword>
<evidence type="ECO:0000259" key="11">
    <source>
        <dbReference type="SMART" id="SM00180"/>
    </source>
</evidence>
<evidence type="ECO:0000313" key="14">
    <source>
        <dbReference type="Proteomes" id="UP000683360"/>
    </source>
</evidence>
<gene>
    <name evidence="13" type="ORF">MEDL_41052</name>
</gene>
<dbReference type="Pfam" id="PF00053">
    <property type="entry name" value="EGF_laminin"/>
    <property type="match status" value="1"/>
</dbReference>
<dbReference type="CDD" id="cd00055">
    <property type="entry name" value="EGF_Lam"/>
    <property type="match status" value="2"/>
</dbReference>
<dbReference type="GO" id="GO:0016020">
    <property type="term" value="C:membrane"/>
    <property type="evidence" value="ECO:0007669"/>
    <property type="project" value="UniProtKB-SubCell"/>
</dbReference>
<keyword evidence="14" id="KW-1185">Reference proteome</keyword>
<keyword evidence="8" id="KW-0325">Glycoprotein</keyword>
<comment type="caution">
    <text evidence="13">The sequence shown here is derived from an EMBL/GenBank/DDBJ whole genome shotgun (WGS) entry which is preliminary data.</text>
</comment>
<evidence type="ECO:0000256" key="7">
    <source>
        <dbReference type="ARBA" id="ARBA00023136"/>
    </source>
</evidence>
<dbReference type="InterPro" id="IPR056732">
    <property type="entry name" value="GBD_ATRN"/>
</dbReference>
<evidence type="ECO:0000256" key="3">
    <source>
        <dbReference type="ARBA" id="ARBA00022536"/>
    </source>
</evidence>
<dbReference type="InterPro" id="IPR016201">
    <property type="entry name" value="PSI"/>
</dbReference>
<reference evidence="13" key="1">
    <citation type="submission" date="2021-03" db="EMBL/GenBank/DDBJ databases">
        <authorList>
            <person name="Bekaert M."/>
        </authorList>
    </citation>
    <scope>NUCLEOTIDE SEQUENCE</scope>
</reference>
<evidence type="ECO:0000256" key="2">
    <source>
        <dbReference type="ARBA" id="ARBA00022441"/>
    </source>
</evidence>
<feature type="domain" description="PSI" evidence="12">
    <location>
        <begin position="927"/>
        <end position="988"/>
    </location>
</feature>
<dbReference type="InterPro" id="IPR056737">
    <property type="entry name" value="Beta-prop_ATRN-MKLN-like"/>
</dbReference>
<evidence type="ECO:0000259" key="12">
    <source>
        <dbReference type="SMART" id="SM00423"/>
    </source>
</evidence>
<dbReference type="InterPro" id="IPR015915">
    <property type="entry name" value="Kelch-typ_b-propeller"/>
</dbReference>
<sequence length="1302" mass="146150">MKWLSGRTFNRSGYQVGHSMKWLTSRTFVSGYGRHSIGGYRKDIQPSGYQVIPISGYRVGHSIEVNYQLGHSAKWLSVGHSIEVISRVGHSISGYQVGHSMRGYQVGRISGYQSGYQVGHSILEYQRLSGRTFNRVVISGYQVGHSIEWLAGRTFNRVVGHSIEWLSGRTFNQVGHELSRTLDKWLSGRTFNEVIYQVGHSIEGYQVGHSASGYQVGHSIEVIPGRTFNRVEIGFGSGRTLGHSIEWLGHSIECGYQDILEWLSGRTFNRIRVVSRQDIQQWLSSGHSIRQGHSVVSGHSILEYQVGHSIGVVSRQDIHSIEWLAVTFNRVVSRCDIPIEWLAGHPSVVKAGHSTEVSGRHSIEWLLGGHSIYQWLAGGHSIEWLSGRTFNRWLWFNQVAWVGHSIEVVAWSGYQVGHSIECYQVGHSIEVVIRVGHSIEWLSGRTFNKWLSGRTFNRVIYQVGHSIECGYQVGHSIRSGYQGKLYMFGGVVDKDTTKELWVYDLSSNQWTLKNYNSTPPVAVASHSAHVINGVMYILFGYSPIYGYKNRIQEYFIGNDTWIVPRTFGSVVEGGFGHSSVYDPHSKLIYVYGGYHAGDTSSDQLSDKLYSFDISTRFWKTLPRNERPRYLHSAVLIGGLMLVFGGNTHNDTSISLGAKCYSLDFLAYDTECNKWLEVDVKGLPANGARYGHTAAVYKRNGKTQMYIIGGFNGMMQDNVMLFSPGDCNYTDPEFCTNSTQGSICVWTDSQTCISKDVLGTARTNRSCSSTPDHNESCKDVKDCRTCTSTCLSSHGDCTCQWCDSKCTYNCTLTQTKNCTTQTSNPLDSSVCSDHKHCPTCMSYGECDWSDKCSHIKEVDSLDYNTTRQVKKCDQPCIAHKSCENCTAKGCMWCGNKQLCVQTNSYVASFIYGQCMEWTTQQAKCPATRCSDLHTCDQCQANPKCGWCNDKTNTGLGKCMEGGLQGPVNNQSLIDLGSCDKNRWFFIGCPGDNCEHCKEGFYGNPVNGGICKRCDCNEQADSCDRRTGVCNCRTRGVIGDKCDKCDESHKYFGDPKKEALVSSDRDVDFKVNCSGESYLNISVRTRNNRVEKIYEAYPCTYFRTKFEHGDFSFGEKENTTFLVYVYGFHTPFWLQISFSQFPKIDLVHFFVTFFSCFLSLLIIAAVLYKIKHKYDLYRRRQRMMVEMEEMASRPFASVTVEIDRKLDLAEKKETNSVDLRKRKKGGTKPVAIQPLSGHKAAILSLIVLLPTGGEEDLAPSGSSGVAIASALITMGHHRKQSLEHTKGEKTKYKKPFSSSHTDPV</sequence>
<dbReference type="PANTHER" id="PTHR46376">
    <property type="entry name" value="LEUCINE-ZIPPER-LIKE TRANSCRIPTIONAL REGULATOR 1"/>
    <property type="match status" value="1"/>
</dbReference>
<dbReference type="Pfam" id="PF01437">
    <property type="entry name" value="PSI"/>
    <property type="match status" value="1"/>
</dbReference>
<proteinExistence type="predicted"/>
<evidence type="ECO:0000256" key="1">
    <source>
        <dbReference type="ARBA" id="ARBA00004167"/>
    </source>
</evidence>
<dbReference type="InterPro" id="IPR051568">
    <property type="entry name" value="LZTR1/Attractin"/>
</dbReference>
<dbReference type="GO" id="GO:0005794">
    <property type="term" value="C:Golgi apparatus"/>
    <property type="evidence" value="ECO:0007669"/>
    <property type="project" value="TreeGrafter"/>
</dbReference>
<keyword evidence="6 10" id="KW-1133">Transmembrane helix</keyword>
<evidence type="ECO:0000256" key="4">
    <source>
        <dbReference type="ARBA" id="ARBA00022692"/>
    </source>
</evidence>
<dbReference type="SMART" id="SM00612">
    <property type="entry name" value="Kelch"/>
    <property type="match status" value="2"/>
</dbReference>
<evidence type="ECO:0000313" key="13">
    <source>
        <dbReference type="EMBL" id="CAG2228092.1"/>
    </source>
</evidence>
<dbReference type="SUPFAM" id="SSF117281">
    <property type="entry name" value="Kelch motif"/>
    <property type="match status" value="1"/>
</dbReference>
<feature type="transmembrane region" description="Helical" evidence="10">
    <location>
        <begin position="1144"/>
        <end position="1168"/>
    </location>
</feature>
<dbReference type="OrthoDB" id="9998912at2759"/>
<protein>
    <recommendedName>
        <fullName evidence="15">Attractin</fullName>
    </recommendedName>
</protein>
<keyword evidence="3" id="KW-0245">EGF-like domain</keyword>
<evidence type="ECO:0000256" key="10">
    <source>
        <dbReference type="SAM" id="Phobius"/>
    </source>
</evidence>
<dbReference type="Pfam" id="PF24972">
    <property type="entry name" value="GBD_ATRN"/>
    <property type="match status" value="1"/>
</dbReference>